<dbReference type="PANTHER" id="PTHR10622">
    <property type="entry name" value="HET DOMAIN-CONTAINING PROTEIN"/>
    <property type="match status" value="1"/>
</dbReference>
<dbReference type="STRING" id="1328759.A0A5C2SQA7"/>
<evidence type="ECO:0000259" key="1">
    <source>
        <dbReference type="Pfam" id="PF06985"/>
    </source>
</evidence>
<evidence type="ECO:0000313" key="3">
    <source>
        <dbReference type="EMBL" id="RPD63656.1"/>
    </source>
</evidence>
<feature type="domain" description="Heterokaryon incompatibility" evidence="1">
    <location>
        <begin position="24"/>
        <end position="118"/>
    </location>
</feature>
<dbReference type="Pfam" id="PF26640">
    <property type="entry name" value="DUF8212"/>
    <property type="match status" value="1"/>
</dbReference>
<dbReference type="Pfam" id="PF06985">
    <property type="entry name" value="HET"/>
    <property type="match status" value="1"/>
</dbReference>
<reference evidence="3" key="1">
    <citation type="journal article" date="2018" name="Genome Biol. Evol.">
        <title>Genomics and development of Lentinus tigrinus, a white-rot wood-decaying mushroom with dimorphic fruiting bodies.</title>
        <authorList>
            <person name="Wu B."/>
            <person name="Xu Z."/>
            <person name="Knudson A."/>
            <person name="Carlson A."/>
            <person name="Chen N."/>
            <person name="Kovaka S."/>
            <person name="LaButti K."/>
            <person name="Lipzen A."/>
            <person name="Pennachio C."/>
            <person name="Riley R."/>
            <person name="Schakwitz W."/>
            <person name="Umezawa K."/>
            <person name="Ohm R.A."/>
            <person name="Grigoriev I.V."/>
            <person name="Nagy L.G."/>
            <person name="Gibbons J."/>
            <person name="Hibbett D."/>
        </authorList>
    </citation>
    <scope>NUCLEOTIDE SEQUENCE [LARGE SCALE GENOMIC DNA]</scope>
    <source>
        <strain evidence="3">ALCF2SS1-6</strain>
    </source>
</reference>
<dbReference type="OrthoDB" id="10313742at2759"/>
<name>A0A5C2SQA7_9APHY</name>
<gene>
    <name evidence="3" type="ORF">L227DRAFT_650686</name>
</gene>
<accession>A0A5C2SQA7</accession>
<dbReference type="AlphaFoldDB" id="A0A5C2SQA7"/>
<dbReference type="Proteomes" id="UP000313359">
    <property type="component" value="Unassembled WGS sequence"/>
</dbReference>
<evidence type="ECO:0000259" key="2">
    <source>
        <dbReference type="Pfam" id="PF26640"/>
    </source>
</evidence>
<keyword evidence="4" id="KW-1185">Reference proteome</keyword>
<protein>
    <submittedName>
        <fullName evidence="3">Uncharacterized protein</fullName>
    </submittedName>
</protein>
<sequence>MWLLSTARAELKYFVGPEDVPDGYAILSHVWQGDEQSFKDIQDLQQRCAEEGTNPRDYASEKIKRLCQLAELHGYAWAWADACCIDKSSSSELSEAINSMYRYYTLARVCYVYLHDVPSREHRKRFQTSKWHSRGWTLQELIAPATVFFLSAEWDLLGTKLDFSRTLTEITNIPQEVLTLAKDVRDISIAQRMSWAARRQTTRPEDEAYCLMGIFGINMPTLYGEGRAAFRRLQEEIMKKSVDTSLFAWGFNVHYVQPCTSTRCTLHSRPNAHLFAMSPRDFLYSEGICFKEPRHLERNELPHTSTEFTAIMQRLPRFTITPYGVLAQMAVLHVGHKRFALLLSSRVPGPNDQELLHAGPLCLELYGCPEAVCPTRPIYHPIRRWIREVLPREPRSFHVAWREFYLSLEPSVKTSARNIAHPVNASLFSPFQVDTAALLQKLSDCGVEEIVPLNREDLRNPWTGDPLATFLFRTLSAYSDRNTIWEFLVSLGRCDQKSTAFNSEPRHGPLWANVTCPGGELGDEGASLLSDPLHNDTHDCAVDHIDQWPGSTRLTGVLTPRAFNKSGSIVTRTLRYVQLSFTPSNLQPLEAPLRLQLQVDILEPICPPLGSGYLSGTTDELESTCIESDSDWDDEWCDEVPGKRQRRLSVDELSVLKKVDENRDTWKSRRCISVAPAVSRARKGITLFL</sequence>
<feature type="domain" description="DUF8212" evidence="2">
    <location>
        <begin position="229"/>
        <end position="334"/>
    </location>
</feature>
<dbReference type="PANTHER" id="PTHR10622:SF10">
    <property type="entry name" value="HET DOMAIN-CONTAINING PROTEIN"/>
    <property type="match status" value="1"/>
</dbReference>
<dbReference type="EMBL" id="ML122255">
    <property type="protein sequence ID" value="RPD63656.1"/>
    <property type="molecule type" value="Genomic_DNA"/>
</dbReference>
<dbReference type="InterPro" id="IPR058525">
    <property type="entry name" value="DUF8212"/>
</dbReference>
<dbReference type="InterPro" id="IPR010730">
    <property type="entry name" value="HET"/>
</dbReference>
<organism evidence="3 4">
    <name type="scientific">Lentinus tigrinus ALCF2SS1-6</name>
    <dbReference type="NCBI Taxonomy" id="1328759"/>
    <lineage>
        <taxon>Eukaryota</taxon>
        <taxon>Fungi</taxon>
        <taxon>Dikarya</taxon>
        <taxon>Basidiomycota</taxon>
        <taxon>Agaricomycotina</taxon>
        <taxon>Agaricomycetes</taxon>
        <taxon>Polyporales</taxon>
        <taxon>Polyporaceae</taxon>
        <taxon>Lentinus</taxon>
    </lineage>
</organism>
<evidence type="ECO:0000313" key="4">
    <source>
        <dbReference type="Proteomes" id="UP000313359"/>
    </source>
</evidence>
<proteinExistence type="predicted"/>